<organism evidence="2 3">
    <name type="scientific">Clonostachys solani</name>
    <dbReference type="NCBI Taxonomy" id="160281"/>
    <lineage>
        <taxon>Eukaryota</taxon>
        <taxon>Fungi</taxon>
        <taxon>Dikarya</taxon>
        <taxon>Ascomycota</taxon>
        <taxon>Pezizomycotina</taxon>
        <taxon>Sordariomycetes</taxon>
        <taxon>Hypocreomycetidae</taxon>
        <taxon>Hypocreales</taxon>
        <taxon>Bionectriaceae</taxon>
        <taxon>Clonostachys</taxon>
    </lineage>
</organism>
<proteinExistence type="predicted"/>
<feature type="compositionally biased region" description="Low complexity" evidence="1">
    <location>
        <begin position="388"/>
        <end position="398"/>
    </location>
</feature>
<dbReference type="EMBL" id="CABFOC020000074">
    <property type="protein sequence ID" value="CAH0057086.1"/>
    <property type="molecule type" value="Genomic_DNA"/>
</dbReference>
<keyword evidence="3" id="KW-1185">Reference proteome</keyword>
<feature type="compositionally biased region" description="Low complexity" evidence="1">
    <location>
        <begin position="363"/>
        <end position="373"/>
    </location>
</feature>
<protein>
    <submittedName>
        <fullName evidence="2">Uncharacterized protein</fullName>
    </submittedName>
</protein>
<evidence type="ECO:0000313" key="3">
    <source>
        <dbReference type="Proteomes" id="UP000775872"/>
    </source>
</evidence>
<reference evidence="2 3" key="2">
    <citation type="submission" date="2021-10" db="EMBL/GenBank/DDBJ databases">
        <authorList>
            <person name="Piombo E."/>
        </authorList>
    </citation>
    <scope>NUCLEOTIDE SEQUENCE [LARGE SCALE GENOMIC DNA]</scope>
</reference>
<evidence type="ECO:0000256" key="1">
    <source>
        <dbReference type="SAM" id="MobiDB-lite"/>
    </source>
</evidence>
<name>A0A9N9ZKC3_9HYPO</name>
<accession>A0A9N9ZKC3</accession>
<feature type="compositionally biased region" description="Polar residues" evidence="1">
    <location>
        <begin position="144"/>
        <end position="153"/>
    </location>
</feature>
<evidence type="ECO:0000313" key="2">
    <source>
        <dbReference type="EMBL" id="CAH0057086.1"/>
    </source>
</evidence>
<reference evidence="3" key="1">
    <citation type="submission" date="2019-06" db="EMBL/GenBank/DDBJ databases">
        <authorList>
            <person name="Broberg M."/>
        </authorList>
    </citation>
    <scope>NUCLEOTIDE SEQUENCE [LARGE SCALE GENOMIC DNA]</scope>
</reference>
<dbReference type="OrthoDB" id="4367324at2759"/>
<dbReference type="AlphaFoldDB" id="A0A9N9ZKC3"/>
<sequence length="478" mass="54385">MAPDTTIFQFLTYPNPTVDQGGHETEGKNKRLANTINRNYVNPVRVVEWTEMKDLRVFREVFGGKLFEEAHREGRELQRPRVRPQDCIVISRKQTNELLNKWNKEIIMEALDPILETYRPLIWAQGEGLDGVTLRAPQSHPRKTQVQSAQASGPKTRKYKRISLDRLNPDSGSIASYPDSPSEKGQEKFLKVYKLATKWKSHWMKERGVIDESGSWLGLNNSTSWPIKQAFTYCVKFLCRYGCIITCEEAFLFRVRPLDENPGSEDPELLRERLAENGLLEYVSVPWGNHCQSDPKGYNEWTMNLALWFLHVVAGNSSDVQWKYQDLKEETALPSKHLRLQDQALPPVEEVPSDNSENHAENSSPLSSDRSISPVREVSSKAPENESQNKSQSSNGKVSSDDIAPSDPEQSLDEKTQSDGTASPDIGAPTKRKRRREDPKDQISTEADDDEILTRCIPKRKKRSNLMAKPTTPPRADQ</sequence>
<gene>
    <name evidence="2" type="ORF">CSOL1703_00006857</name>
</gene>
<dbReference type="Proteomes" id="UP000775872">
    <property type="component" value="Unassembled WGS sequence"/>
</dbReference>
<feature type="region of interest" description="Disordered" evidence="1">
    <location>
        <begin position="133"/>
        <end position="184"/>
    </location>
</feature>
<feature type="region of interest" description="Disordered" evidence="1">
    <location>
        <begin position="347"/>
        <end position="478"/>
    </location>
</feature>
<comment type="caution">
    <text evidence="2">The sequence shown here is derived from an EMBL/GenBank/DDBJ whole genome shotgun (WGS) entry which is preliminary data.</text>
</comment>